<comment type="catalytic activity">
    <reaction evidence="7 8">
        <text>lipid IVA (E. coli) + CMP-3-deoxy-beta-D-manno-octulosonate = alpha-Kdo-(2-&gt;6)-lipid IVA (E. coli) + CMP + H(+)</text>
        <dbReference type="Rhea" id="RHEA:28066"/>
        <dbReference type="ChEBI" id="CHEBI:15378"/>
        <dbReference type="ChEBI" id="CHEBI:58603"/>
        <dbReference type="ChEBI" id="CHEBI:60364"/>
        <dbReference type="ChEBI" id="CHEBI:60377"/>
        <dbReference type="ChEBI" id="CHEBI:85987"/>
        <dbReference type="EC" id="2.4.99.12"/>
    </reaction>
</comment>
<name>A0ABV2EFW0_9CAUL</name>
<evidence type="ECO:0000256" key="8">
    <source>
        <dbReference type="RuleBase" id="RU365103"/>
    </source>
</evidence>
<comment type="caution">
    <text evidence="10">The sequence shown here is derived from an EMBL/GenBank/DDBJ whole genome shotgun (WGS) entry which is preliminary data.</text>
</comment>
<keyword evidence="5 8" id="KW-0808">Transferase</keyword>
<evidence type="ECO:0000256" key="2">
    <source>
        <dbReference type="ARBA" id="ARBA00004713"/>
    </source>
</evidence>
<dbReference type="RefSeq" id="WP_331927855.1">
    <property type="nucleotide sequence ID" value="NZ_JBEPLU010000001.1"/>
</dbReference>
<keyword evidence="8" id="KW-1003">Cell membrane</keyword>
<evidence type="ECO:0000313" key="10">
    <source>
        <dbReference type="EMBL" id="MET3525914.1"/>
    </source>
</evidence>
<dbReference type="InterPro" id="IPR038107">
    <property type="entry name" value="Glycos_transf_N_sf"/>
</dbReference>
<reference evidence="10 11" key="1">
    <citation type="submission" date="2024-06" db="EMBL/GenBank/DDBJ databases">
        <title>Genomic Encyclopedia of Type Strains, Phase IV (KMG-IV): sequencing the most valuable type-strain genomes for metagenomic binning, comparative biology and taxonomic classification.</title>
        <authorList>
            <person name="Goeker M."/>
        </authorList>
    </citation>
    <scope>NUCLEOTIDE SEQUENCE [LARGE SCALE GENOMIC DNA]</scope>
    <source>
        <strain evidence="10 11">DSM 17809</strain>
    </source>
</reference>
<feature type="domain" description="3-deoxy-D-manno-octulosonic-acid transferase N-terminal" evidence="9">
    <location>
        <begin position="37"/>
        <end position="200"/>
    </location>
</feature>
<dbReference type="InterPro" id="IPR007507">
    <property type="entry name" value="Glycos_transf_N"/>
</dbReference>
<accession>A0ABV2EFW0</accession>
<evidence type="ECO:0000256" key="3">
    <source>
        <dbReference type="ARBA" id="ARBA00012621"/>
    </source>
</evidence>
<gene>
    <name evidence="10" type="ORF">ABID41_001009</name>
</gene>
<comment type="pathway">
    <text evidence="2 8">Bacterial outer membrane biogenesis; LPS core biosynthesis.</text>
</comment>
<keyword evidence="10" id="KW-0328">Glycosyltransferase</keyword>
<evidence type="ECO:0000256" key="4">
    <source>
        <dbReference type="ARBA" id="ARBA00019077"/>
    </source>
</evidence>
<comment type="subcellular location">
    <subcellularLocation>
        <location evidence="8">Cell membrane</location>
    </subcellularLocation>
</comment>
<comment type="function">
    <text evidence="1 8">Involved in lipopolysaccharide (LPS) biosynthesis. Catalyzes the transfer of 3-deoxy-D-manno-octulosonate (Kdo) residue(s) from CMP-Kdo to lipid IV(A), the tetraacyldisaccharide-1,4'-bisphosphate precursor of lipid A.</text>
</comment>
<keyword evidence="8" id="KW-0448">Lipopolysaccharide biosynthesis</keyword>
<protein>
    <recommendedName>
        <fullName evidence="4 8">3-deoxy-D-manno-octulosonic acid transferase</fullName>
        <shortName evidence="8">Kdo transferase</shortName>
        <ecNumber evidence="3 8">2.4.99.12</ecNumber>
    </recommendedName>
    <alternativeName>
        <fullName evidence="6 8">Lipid IV(A) 3-deoxy-D-manno-octulosonic acid transferase</fullName>
    </alternativeName>
</protein>
<evidence type="ECO:0000256" key="5">
    <source>
        <dbReference type="ARBA" id="ARBA00022679"/>
    </source>
</evidence>
<proteinExistence type="inferred from homology"/>
<dbReference type="EC" id="2.4.99.12" evidence="3 8"/>
<keyword evidence="11" id="KW-1185">Reference proteome</keyword>
<evidence type="ECO:0000259" key="9">
    <source>
        <dbReference type="Pfam" id="PF04413"/>
    </source>
</evidence>
<keyword evidence="8" id="KW-0472">Membrane</keyword>
<evidence type="ECO:0000256" key="6">
    <source>
        <dbReference type="ARBA" id="ARBA00031445"/>
    </source>
</evidence>
<dbReference type="InterPro" id="IPR039901">
    <property type="entry name" value="Kdotransferase"/>
</dbReference>
<dbReference type="Proteomes" id="UP001549110">
    <property type="component" value="Unassembled WGS sequence"/>
</dbReference>
<evidence type="ECO:0000313" key="11">
    <source>
        <dbReference type="Proteomes" id="UP001549110"/>
    </source>
</evidence>
<dbReference type="PANTHER" id="PTHR42755">
    <property type="entry name" value="3-DEOXY-MANNO-OCTULOSONATE CYTIDYLYLTRANSFERASE"/>
    <property type="match status" value="1"/>
</dbReference>
<dbReference type="Gene3D" id="3.40.50.2000">
    <property type="entry name" value="Glycogen Phosphorylase B"/>
    <property type="match status" value="1"/>
</dbReference>
<dbReference type="Pfam" id="PF04413">
    <property type="entry name" value="Glycos_transf_N"/>
    <property type="match status" value="1"/>
</dbReference>
<evidence type="ECO:0000256" key="7">
    <source>
        <dbReference type="ARBA" id="ARBA00049183"/>
    </source>
</evidence>
<dbReference type="PANTHER" id="PTHR42755:SF1">
    <property type="entry name" value="3-DEOXY-D-MANNO-OCTULOSONIC ACID TRANSFERASE, MITOCHONDRIAL-RELATED"/>
    <property type="match status" value="1"/>
</dbReference>
<dbReference type="Gene3D" id="3.40.50.11720">
    <property type="entry name" value="3-Deoxy-D-manno-octulosonic-acid transferase, N-terminal domain"/>
    <property type="match status" value="1"/>
</dbReference>
<comment type="similarity">
    <text evidence="8">Belongs to the glycosyltransferase group 1 family.</text>
</comment>
<sequence length="416" mass="44070">MRPLSLALYAGLTGLAEPFAPALLRRRAAKGKEDPARIDERLGRASFPRPAGPLVWLHGVSVGESMSLLPLIEALQKPGRTLLVTSGTRTSAELLAGRLPQGVIHQYAPIDTPASVRRFLDHWRPDTAIQVESELWPNLILGAKARDAKLALVSARITQASADGWRRAPGAARFLLQAFDLILPQDGETEERLRSLGASTGPRLNLKNVGAPLPVDEDELARLRASIAGRKVVLAASTHPGEDEIIIRACRGLDVLLVVAPRHPDRGPAVARLLAEAGHIVARRAADEPLSAATTAYVADTLGEMGLFYRACDVAVMGGSFVPGIGGHNPLEPARLSVPIVTGPHVFNAAAIYADMFERVAAIKCAGEAELARDLAGLLTQPLIAPRIGRAAMAYAENQGAALDAALGLLEPLLPA</sequence>
<evidence type="ECO:0000256" key="1">
    <source>
        <dbReference type="ARBA" id="ARBA00003394"/>
    </source>
</evidence>
<dbReference type="GO" id="GO:0043842">
    <property type="term" value="F:Kdo transferase activity"/>
    <property type="evidence" value="ECO:0007669"/>
    <property type="project" value="UniProtKB-EC"/>
</dbReference>
<organism evidence="10 11">
    <name type="scientific">Phenylobacterium koreense</name>
    <dbReference type="NCBI Taxonomy" id="266125"/>
    <lineage>
        <taxon>Bacteria</taxon>
        <taxon>Pseudomonadati</taxon>
        <taxon>Pseudomonadota</taxon>
        <taxon>Alphaproteobacteria</taxon>
        <taxon>Caulobacterales</taxon>
        <taxon>Caulobacteraceae</taxon>
        <taxon>Phenylobacterium</taxon>
    </lineage>
</organism>
<dbReference type="EMBL" id="JBEPLU010000001">
    <property type="protein sequence ID" value="MET3525914.1"/>
    <property type="molecule type" value="Genomic_DNA"/>
</dbReference>